<keyword evidence="12" id="KW-1185">Reference proteome</keyword>
<dbReference type="PRINTS" id="PR00463">
    <property type="entry name" value="EP450I"/>
</dbReference>
<evidence type="ECO:0000256" key="3">
    <source>
        <dbReference type="ARBA" id="ARBA00010617"/>
    </source>
</evidence>
<dbReference type="PROSITE" id="PS00086">
    <property type="entry name" value="CYTOCHROME_P450"/>
    <property type="match status" value="1"/>
</dbReference>
<organism evidence="11 12">
    <name type="scientific">Leucocoprinus leucothites</name>
    <dbReference type="NCBI Taxonomy" id="201217"/>
    <lineage>
        <taxon>Eukaryota</taxon>
        <taxon>Fungi</taxon>
        <taxon>Dikarya</taxon>
        <taxon>Basidiomycota</taxon>
        <taxon>Agaricomycotina</taxon>
        <taxon>Agaricomycetes</taxon>
        <taxon>Agaricomycetidae</taxon>
        <taxon>Agaricales</taxon>
        <taxon>Agaricineae</taxon>
        <taxon>Agaricaceae</taxon>
        <taxon>Leucocoprinus</taxon>
    </lineage>
</organism>
<dbReference type="InterPro" id="IPR036396">
    <property type="entry name" value="Cyt_P450_sf"/>
</dbReference>
<accession>A0A8H5LKC2</accession>
<dbReference type="AlphaFoldDB" id="A0A8H5LKC2"/>
<evidence type="ECO:0000313" key="12">
    <source>
        <dbReference type="Proteomes" id="UP000559027"/>
    </source>
</evidence>
<comment type="cofactor">
    <cofactor evidence="1 9">
        <name>heme</name>
        <dbReference type="ChEBI" id="CHEBI:30413"/>
    </cofactor>
</comment>
<name>A0A8H5LKC2_9AGAR</name>
<dbReference type="CDD" id="cd11065">
    <property type="entry name" value="CYP64-like"/>
    <property type="match status" value="1"/>
</dbReference>
<reference evidence="11 12" key="1">
    <citation type="journal article" date="2020" name="ISME J.">
        <title>Uncovering the hidden diversity of litter-decomposition mechanisms in mushroom-forming fungi.</title>
        <authorList>
            <person name="Floudas D."/>
            <person name="Bentzer J."/>
            <person name="Ahren D."/>
            <person name="Johansson T."/>
            <person name="Persson P."/>
            <person name="Tunlid A."/>
        </authorList>
    </citation>
    <scope>NUCLEOTIDE SEQUENCE [LARGE SCALE GENOMIC DNA]</scope>
    <source>
        <strain evidence="11 12">CBS 146.42</strain>
    </source>
</reference>
<evidence type="ECO:0000256" key="10">
    <source>
        <dbReference type="RuleBase" id="RU000461"/>
    </source>
</evidence>
<comment type="caution">
    <text evidence="11">The sequence shown here is derived from an EMBL/GenBank/DDBJ whole genome shotgun (WGS) entry which is preliminary data.</text>
</comment>
<dbReference type="InterPro" id="IPR050364">
    <property type="entry name" value="Cytochrome_P450_fung"/>
</dbReference>
<dbReference type="SUPFAM" id="SSF48264">
    <property type="entry name" value="Cytochrome P450"/>
    <property type="match status" value="1"/>
</dbReference>
<evidence type="ECO:0000256" key="6">
    <source>
        <dbReference type="ARBA" id="ARBA00023002"/>
    </source>
</evidence>
<evidence type="ECO:0000256" key="7">
    <source>
        <dbReference type="ARBA" id="ARBA00023004"/>
    </source>
</evidence>
<dbReference type="PANTHER" id="PTHR46300:SF7">
    <property type="entry name" value="P450, PUTATIVE (EUROFUNG)-RELATED"/>
    <property type="match status" value="1"/>
</dbReference>
<dbReference type="Proteomes" id="UP000559027">
    <property type="component" value="Unassembled WGS sequence"/>
</dbReference>
<comment type="similarity">
    <text evidence="3 10">Belongs to the cytochrome P450 family.</text>
</comment>
<dbReference type="InterPro" id="IPR017972">
    <property type="entry name" value="Cyt_P450_CS"/>
</dbReference>
<dbReference type="InterPro" id="IPR002401">
    <property type="entry name" value="Cyt_P450_E_grp-I"/>
</dbReference>
<evidence type="ECO:0000256" key="5">
    <source>
        <dbReference type="ARBA" id="ARBA00022723"/>
    </source>
</evidence>
<dbReference type="OrthoDB" id="2789670at2759"/>
<evidence type="ECO:0000256" key="8">
    <source>
        <dbReference type="ARBA" id="ARBA00023033"/>
    </source>
</evidence>
<comment type="pathway">
    <text evidence="2">Secondary metabolite biosynthesis.</text>
</comment>
<protein>
    <recommendedName>
        <fullName evidence="13">Cytochrome P450</fullName>
    </recommendedName>
</protein>
<proteinExistence type="inferred from homology"/>
<keyword evidence="7 9" id="KW-0408">Iron</keyword>
<dbReference type="PANTHER" id="PTHR46300">
    <property type="entry name" value="P450, PUTATIVE (EUROFUNG)-RELATED-RELATED"/>
    <property type="match status" value="1"/>
</dbReference>
<evidence type="ECO:0000256" key="9">
    <source>
        <dbReference type="PIRSR" id="PIRSR602401-1"/>
    </source>
</evidence>
<keyword evidence="5 9" id="KW-0479">Metal-binding</keyword>
<keyword evidence="6 10" id="KW-0560">Oxidoreductase</keyword>
<dbReference type="EMBL" id="JAACJO010000003">
    <property type="protein sequence ID" value="KAF5360382.1"/>
    <property type="molecule type" value="Genomic_DNA"/>
</dbReference>
<evidence type="ECO:0000313" key="11">
    <source>
        <dbReference type="EMBL" id="KAF5360382.1"/>
    </source>
</evidence>
<dbReference type="GO" id="GO:0020037">
    <property type="term" value="F:heme binding"/>
    <property type="evidence" value="ECO:0007669"/>
    <property type="project" value="InterPro"/>
</dbReference>
<dbReference type="GO" id="GO:0004497">
    <property type="term" value="F:monooxygenase activity"/>
    <property type="evidence" value="ECO:0007669"/>
    <property type="project" value="UniProtKB-KW"/>
</dbReference>
<dbReference type="InterPro" id="IPR001128">
    <property type="entry name" value="Cyt_P450"/>
</dbReference>
<keyword evidence="8 10" id="KW-0503">Monooxygenase</keyword>
<evidence type="ECO:0000256" key="2">
    <source>
        <dbReference type="ARBA" id="ARBA00005179"/>
    </source>
</evidence>
<dbReference type="Pfam" id="PF00067">
    <property type="entry name" value="p450"/>
    <property type="match status" value="1"/>
</dbReference>
<keyword evidence="4 9" id="KW-0349">Heme</keyword>
<sequence>MPALITILDIGLGVAGLLIILKLYDRKPTLPLPPGPRKLPIIGNLFDVPAESQWLTFAKWGNLVSISVFGEKMIIVNSAAVAIDMLEKKGSNYSDRPIIQMGGELVGWKNTLGLLPYGDRLKDYRRLFHQFFGSNASMSRFYPLEEAETHKFLKRLLLSPQDLDKHIRRTAGTIILHISHGYEVKEADDPLVVLANVALEQFSLSAAPGSFLVNLIPAMSWIPAWFPGAKFKITAREWANTLNEMVERPYQYVKEQMAQGTAAPSFTENLLRELDMNSEKEEGIKWSAASMYVAGADTTVSSIYAFFKAMALYPEVAAEAQAEIDSIIGSERLPSFADRKDLPYVNALALELTRWHTVVPTGLSHVAKKDDIHDGFLIPKGTVIIPNIWKMQHDSRIYPDPMVFNPKRFLGPSPEPDPRKIFFGFGRRICPGRVLADSSIFISCAMTLAVFNITKYVDESGQVIEPVVEPTGGPVLSRPTPFLCSIKPRSQKALSLITAEVEMP</sequence>
<evidence type="ECO:0008006" key="13">
    <source>
        <dbReference type="Google" id="ProtNLM"/>
    </source>
</evidence>
<evidence type="ECO:0000256" key="1">
    <source>
        <dbReference type="ARBA" id="ARBA00001971"/>
    </source>
</evidence>
<evidence type="ECO:0000256" key="4">
    <source>
        <dbReference type="ARBA" id="ARBA00022617"/>
    </source>
</evidence>
<feature type="binding site" description="axial binding residue" evidence="9">
    <location>
        <position position="430"/>
    </location>
    <ligand>
        <name>heme</name>
        <dbReference type="ChEBI" id="CHEBI:30413"/>
    </ligand>
    <ligandPart>
        <name>Fe</name>
        <dbReference type="ChEBI" id="CHEBI:18248"/>
    </ligandPart>
</feature>
<dbReference type="GO" id="GO:0005506">
    <property type="term" value="F:iron ion binding"/>
    <property type="evidence" value="ECO:0007669"/>
    <property type="project" value="InterPro"/>
</dbReference>
<gene>
    <name evidence="11" type="ORF">D9756_005180</name>
</gene>
<dbReference type="Gene3D" id="1.10.630.10">
    <property type="entry name" value="Cytochrome P450"/>
    <property type="match status" value="1"/>
</dbReference>
<dbReference type="GO" id="GO:0016705">
    <property type="term" value="F:oxidoreductase activity, acting on paired donors, with incorporation or reduction of molecular oxygen"/>
    <property type="evidence" value="ECO:0007669"/>
    <property type="project" value="InterPro"/>
</dbReference>